<accession>A0A015LE78</accession>
<feature type="region of interest" description="Disordered" evidence="1">
    <location>
        <begin position="141"/>
        <end position="178"/>
    </location>
</feature>
<proteinExistence type="predicted"/>
<gene>
    <name evidence="2" type="ORF">RirG_083590</name>
</gene>
<dbReference type="HOGENOM" id="CLU_1511376_0_0_1"/>
<name>A0A015LE78_RHIIW</name>
<evidence type="ECO:0000256" key="1">
    <source>
        <dbReference type="SAM" id="MobiDB-lite"/>
    </source>
</evidence>
<evidence type="ECO:0000313" key="2">
    <source>
        <dbReference type="EMBL" id="EXX70871.1"/>
    </source>
</evidence>
<keyword evidence="3" id="KW-1185">Reference proteome</keyword>
<protein>
    <submittedName>
        <fullName evidence="2">Uncharacterized protein</fullName>
    </submittedName>
</protein>
<reference evidence="2 3" key="1">
    <citation type="submission" date="2014-02" db="EMBL/GenBank/DDBJ databases">
        <title>Single nucleus genome sequencing reveals high similarity among nuclei of an endomycorrhizal fungus.</title>
        <authorList>
            <person name="Lin K."/>
            <person name="Geurts R."/>
            <person name="Zhang Z."/>
            <person name="Limpens E."/>
            <person name="Saunders D.G."/>
            <person name="Mu D."/>
            <person name="Pang E."/>
            <person name="Cao H."/>
            <person name="Cha H."/>
            <person name="Lin T."/>
            <person name="Zhou Q."/>
            <person name="Shang Y."/>
            <person name="Li Y."/>
            <person name="Ivanov S."/>
            <person name="Sharma T."/>
            <person name="Velzen R.V."/>
            <person name="Ruijter N.D."/>
            <person name="Aanen D.K."/>
            <person name="Win J."/>
            <person name="Kamoun S."/>
            <person name="Bisseling T."/>
            <person name="Huang S."/>
        </authorList>
    </citation>
    <scope>NUCLEOTIDE SEQUENCE [LARGE SCALE GENOMIC DNA]</scope>
    <source>
        <strain evidence="3">DAOM197198w</strain>
    </source>
</reference>
<feature type="compositionally biased region" description="Basic and acidic residues" evidence="1">
    <location>
        <begin position="166"/>
        <end position="178"/>
    </location>
</feature>
<organism evidence="2 3">
    <name type="scientific">Rhizophagus irregularis (strain DAOM 197198w)</name>
    <name type="common">Glomus intraradices</name>
    <dbReference type="NCBI Taxonomy" id="1432141"/>
    <lineage>
        <taxon>Eukaryota</taxon>
        <taxon>Fungi</taxon>
        <taxon>Fungi incertae sedis</taxon>
        <taxon>Mucoromycota</taxon>
        <taxon>Glomeromycotina</taxon>
        <taxon>Glomeromycetes</taxon>
        <taxon>Glomerales</taxon>
        <taxon>Glomeraceae</taxon>
        <taxon>Rhizophagus</taxon>
    </lineage>
</organism>
<dbReference type="EMBL" id="JEMT01016338">
    <property type="protein sequence ID" value="EXX70871.1"/>
    <property type="molecule type" value="Genomic_DNA"/>
</dbReference>
<comment type="caution">
    <text evidence="2">The sequence shown here is derived from an EMBL/GenBank/DDBJ whole genome shotgun (WGS) entry which is preliminary data.</text>
</comment>
<sequence>MRQPFSFGSLETSDFYPPTLIMEQNNPYKQEVEFVQVLQRPIEPGDEIFSQSLSALGVPHQGLLVTTVGTTSGDYDDGTNQYFIDQVSLHTANPNTTVEDIFESAGGNTPYNLFTANCIQSCSRAVGTSGEPLIPNAREYNENPYFDERPPIRSASYMGGSYDTDEGYKDNSKDYKPK</sequence>
<dbReference type="Proteomes" id="UP000022910">
    <property type="component" value="Unassembled WGS sequence"/>
</dbReference>
<dbReference type="AlphaFoldDB" id="A0A015LE78"/>
<evidence type="ECO:0000313" key="3">
    <source>
        <dbReference type="Proteomes" id="UP000022910"/>
    </source>
</evidence>